<keyword evidence="4" id="KW-1185">Reference proteome</keyword>
<protein>
    <recommendedName>
        <fullName evidence="2">J domain-containing protein</fullName>
    </recommendedName>
</protein>
<comment type="caution">
    <text evidence="3">The sequence shown here is derived from an EMBL/GenBank/DDBJ whole genome shotgun (WGS) entry which is preliminary data.</text>
</comment>
<dbReference type="SUPFAM" id="SSF46565">
    <property type="entry name" value="Chaperone J-domain"/>
    <property type="match status" value="1"/>
</dbReference>
<dbReference type="Proteomes" id="UP000070299">
    <property type="component" value="Unassembled WGS sequence"/>
</dbReference>
<feature type="domain" description="J" evidence="2">
    <location>
        <begin position="148"/>
        <end position="202"/>
    </location>
</feature>
<evidence type="ECO:0000313" key="3">
    <source>
        <dbReference type="EMBL" id="KXI30611.1"/>
    </source>
</evidence>
<dbReference type="OrthoDB" id="581986at2"/>
<dbReference type="InterPro" id="IPR001623">
    <property type="entry name" value="DnaJ_domain"/>
</dbReference>
<evidence type="ECO:0000313" key="4">
    <source>
        <dbReference type="Proteomes" id="UP000070299"/>
    </source>
</evidence>
<gene>
    <name evidence="3" type="ORF">AX660_04000</name>
</gene>
<evidence type="ECO:0000259" key="2">
    <source>
        <dbReference type="PROSITE" id="PS50076"/>
    </source>
</evidence>
<dbReference type="Pfam" id="PF12339">
    <property type="entry name" value="DNAJ_related"/>
    <property type="match status" value="1"/>
</dbReference>
<dbReference type="EMBL" id="LSNE01000002">
    <property type="protein sequence ID" value="KXI30611.1"/>
    <property type="molecule type" value="Genomic_DNA"/>
</dbReference>
<evidence type="ECO:0000256" key="1">
    <source>
        <dbReference type="ARBA" id="ARBA00023186"/>
    </source>
</evidence>
<keyword evidence="1" id="KW-0143">Chaperone</keyword>
<accession>A0A136A5X6</accession>
<dbReference type="RefSeq" id="WP_068371232.1">
    <property type="nucleotide sequence ID" value="NZ_LSNE01000002.1"/>
</dbReference>
<dbReference type="AlphaFoldDB" id="A0A136A5X6"/>
<dbReference type="InterPro" id="IPR036869">
    <property type="entry name" value="J_dom_sf"/>
</dbReference>
<reference evidence="4" key="1">
    <citation type="submission" date="2016-02" db="EMBL/GenBank/DDBJ databases">
        <authorList>
            <person name="Schultz-Johansen M."/>
            <person name="Glaring M.A."/>
            <person name="Bech P.K."/>
            <person name="Stougaard P."/>
        </authorList>
    </citation>
    <scope>NUCLEOTIDE SEQUENCE [LARGE SCALE GENOMIC DNA]</scope>
    <source>
        <strain evidence="4">S66</strain>
    </source>
</reference>
<dbReference type="Gene3D" id="1.10.287.110">
    <property type="entry name" value="DnaJ domain"/>
    <property type="match status" value="1"/>
</dbReference>
<organism evidence="3 4">
    <name type="scientific">Paraglaciecola hydrolytica</name>
    <dbReference type="NCBI Taxonomy" id="1799789"/>
    <lineage>
        <taxon>Bacteria</taxon>
        <taxon>Pseudomonadati</taxon>
        <taxon>Pseudomonadota</taxon>
        <taxon>Gammaproteobacteria</taxon>
        <taxon>Alteromonadales</taxon>
        <taxon>Alteromonadaceae</taxon>
        <taxon>Paraglaciecola</taxon>
    </lineage>
</organism>
<name>A0A136A5X6_9ALTE</name>
<dbReference type="InterPro" id="IPR021059">
    <property type="entry name" value="DnaJ-related_N"/>
</dbReference>
<dbReference type="STRING" id="1799789.AX660_04000"/>
<proteinExistence type="predicted"/>
<dbReference type="PROSITE" id="PS50076">
    <property type="entry name" value="DNAJ_2"/>
    <property type="match status" value="1"/>
</dbReference>
<sequence>MQHLHLEKYLVDILSEHPQGLSEYQLIGILQQPPYEVFDKTALSETLTLFQCHFVLFHSLYQLRAQGLRAKQYDLQIFATNIKFLPYVSEGVGLAAVDKLQNYYLDWQNFAVTTEQDVETLLSQFWYAMTGGKKNLSIDDAVLSKITEAYKAFELPMDSKMSVVKSTYLHLQHRHHPDKGGDKKRSQQLEAQFQLIKDYLRQ</sequence>